<dbReference type="EMBL" id="SRLO01000480">
    <property type="protein sequence ID" value="TNN54578.1"/>
    <property type="molecule type" value="Genomic_DNA"/>
</dbReference>
<sequence length="178" mass="19646">MIEVVALFYGYRGTLRTISLLCRVPLMRIISAIFSSSSLFSFSISNFCSSSCNGLCALMFCVSATHRLQLHAQLFIFHKSVLLLCTLIFQFCLQTVDLGLQLCDVTLSLQEGRREICMLGTIYSKFCALQDFVGDFQDLVQHVAELPAEDGAVGQREAQSVGPEGISEVLMALLMLLS</sequence>
<reference evidence="1 2" key="1">
    <citation type="submission" date="2019-03" db="EMBL/GenBank/DDBJ databases">
        <title>First draft genome of Liparis tanakae, snailfish: a comprehensive survey of snailfish specific genes.</title>
        <authorList>
            <person name="Kim W."/>
            <person name="Song I."/>
            <person name="Jeong J.-H."/>
            <person name="Kim D."/>
            <person name="Kim S."/>
            <person name="Ryu S."/>
            <person name="Song J.Y."/>
            <person name="Lee S.K."/>
        </authorList>
    </citation>
    <scope>NUCLEOTIDE SEQUENCE [LARGE SCALE GENOMIC DNA]</scope>
    <source>
        <tissue evidence="1">Muscle</tissue>
    </source>
</reference>
<protein>
    <submittedName>
        <fullName evidence="1">Uncharacterized protein</fullName>
    </submittedName>
</protein>
<comment type="caution">
    <text evidence="1">The sequence shown here is derived from an EMBL/GenBank/DDBJ whole genome shotgun (WGS) entry which is preliminary data.</text>
</comment>
<name>A0A4Z2GLU4_9TELE</name>
<dbReference type="Proteomes" id="UP000314294">
    <property type="component" value="Unassembled WGS sequence"/>
</dbReference>
<evidence type="ECO:0000313" key="2">
    <source>
        <dbReference type="Proteomes" id="UP000314294"/>
    </source>
</evidence>
<keyword evidence="2" id="KW-1185">Reference proteome</keyword>
<dbReference type="AlphaFoldDB" id="A0A4Z2GLU4"/>
<evidence type="ECO:0000313" key="1">
    <source>
        <dbReference type="EMBL" id="TNN54578.1"/>
    </source>
</evidence>
<accession>A0A4Z2GLU4</accession>
<proteinExistence type="predicted"/>
<gene>
    <name evidence="1" type="ORF">EYF80_035208</name>
</gene>
<organism evidence="1 2">
    <name type="scientific">Liparis tanakae</name>
    <name type="common">Tanaka's snailfish</name>
    <dbReference type="NCBI Taxonomy" id="230148"/>
    <lineage>
        <taxon>Eukaryota</taxon>
        <taxon>Metazoa</taxon>
        <taxon>Chordata</taxon>
        <taxon>Craniata</taxon>
        <taxon>Vertebrata</taxon>
        <taxon>Euteleostomi</taxon>
        <taxon>Actinopterygii</taxon>
        <taxon>Neopterygii</taxon>
        <taxon>Teleostei</taxon>
        <taxon>Neoteleostei</taxon>
        <taxon>Acanthomorphata</taxon>
        <taxon>Eupercaria</taxon>
        <taxon>Perciformes</taxon>
        <taxon>Cottioidei</taxon>
        <taxon>Cottales</taxon>
        <taxon>Liparidae</taxon>
        <taxon>Liparis</taxon>
    </lineage>
</organism>